<feature type="transmembrane region" description="Helical" evidence="6">
    <location>
        <begin position="206"/>
        <end position="232"/>
    </location>
</feature>
<dbReference type="GO" id="GO:0022857">
    <property type="term" value="F:transmembrane transporter activity"/>
    <property type="evidence" value="ECO:0007669"/>
    <property type="project" value="InterPro"/>
</dbReference>
<evidence type="ECO:0008006" key="9">
    <source>
        <dbReference type="Google" id="ProtNLM"/>
    </source>
</evidence>
<dbReference type="InterPro" id="IPR036259">
    <property type="entry name" value="MFS_trans_sf"/>
</dbReference>
<feature type="transmembrane region" description="Helical" evidence="6">
    <location>
        <begin position="178"/>
        <end position="200"/>
    </location>
</feature>
<feature type="transmembrane region" description="Helical" evidence="6">
    <location>
        <begin position="647"/>
        <end position="668"/>
    </location>
</feature>
<feature type="transmembrane region" description="Helical" evidence="6">
    <location>
        <begin position="388"/>
        <end position="412"/>
    </location>
</feature>
<feature type="transmembrane region" description="Helical" evidence="6">
    <location>
        <begin position="105"/>
        <end position="127"/>
    </location>
</feature>
<feature type="transmembrane region" description="Helical" evidence="6">
    <location>
        <begin position="350"/>
        <end position="376"/>
    </location>
</feature>
<evidence type="ECO:0000256" key="1">
    <source>
        <dbReference type="ARBA" id="ARBA00004141"/>
    </source>
</evidence>
<evidence type="ECO:0000256" key="5">
    <source>
        <dbReference type="SAM" id="MobiDB-lite"/>
    </source>
</evidence>
<evidence type="ECO:0000256" key="4">
    <source>
        <dbReference type="ARBA" id="ARBA00023136"/>
    </source>
</evidence>
<protein>
    <recommendedName>
        <fullName evidence="9">Major facilitator superfamily (MFS) profile domain-containing protein</fullName>
    </recommendedName>
</protein>
<feature type="transmembrane region" description="Helical" evidence="6">
    <location>
        <begin position="614"/>
        <end position="635"/>
    </location>
</feature>
<dbReference type="OrthoDB" id="3026777at2759"/>
<keyword evidence="4 6" id="KW-0472">Membrane</keyword>
<feature type="compositionally biased region" description="Polar residues" evidence="5">
    <location>
        <begin position="461"/>
        <end position="478"/>
    </location>
</feature>
<evidence type="ECO:0000313" key="8">
    <source>
        <dbReference type="Proteomes" id="UP000243308"/>
    </source>
</evidence>
<accession>A0A086TJS3</accession>
<dbReference type="PANTHER" id="PTHR23507:SF1">
    <property type="entry name" value="FI18259P1-RELATED"/>
    <property type="match status" value="1"/>
</dbReference>
<keyword evidence="3 6" id="KW-1133">Transmembrane helix</keyword>
<feature type="transmembrane region" description="Helical" evidence="6">
    <location>
        <begin position="272"/>
        <end position="295"/>
    </location>
</feature>
<keyword evidence="2 6" id="KW-0812">Transmembrane</keyword>
<feature type="transmembrane region" description="Helical" evidence="6">
    <location>
        <begin position="60"/>
        <end position="84"/>
    </location>
</feature>
<dbReference type="PANTHER" id="PTHR23507">
    <property type="entry name" value="ZGC:174356"/>
    <property type="match status" value="1"/>
</dbReference>
<feature type="transmembrane region" description="Helical" evidence="6">
    <location>
        <begin position="680"/>
        <end position="699"/>
    </location>
</feature>
<dbReference type="SUPFAM" id="SSF103473">
    <property type="entry name" value="MFS general substrate transporter"/>
    <property type="match status" value="2"/>
</dbReference>
<evidence type="ECO:0000256" key="3">
    <source>
        <dbReference type="ARBA" id="ARBA00022989"/>
    </source>
</evidence>
<dbReference type="Pfam" id="PF07690">
    <property type="entry name" value="MFS_1"/>
    <property type="match status" value="1"/>
</dbReference>
<feature type="compositionally biased region" description="Basic and acidic residues" evidence="5">
    <location>
        <begin position="443"/>
        <end position="460"/>
    </location>
</feature>
<feature type="transmembrane region" description="Helical" evidence="6">
    <location>
        <begin position="147"/>
        <end position="166"/>
    </location>
</feature>
<gene>
    <name evidence="7" type="ORF">MVEG_11838</name>
</gene>
<dbReference type="GO" id="GO:0016020">
    <property type="term" value="C:membrane"/>
    <property type="evidence" value="ECO:0007669"/>
    <property type="project" value="UniProtKB-SubCell"/>
</dbReference>
<evidence type="ECO:0000256" key="2">
    <source>
        <dbReference type="ARBA" id="ARBA00022692"/>
    </source>
</evidence>
<evidence type="ECO:0000313" key="7">
    <source>
        <dbReference type="EMBL" id="KFH62200.1"/>
    </source>
</evidence>
<evidence type="ECO:0000256" key="6">
    <source>
        <dbReference type="SAM" id="Phobius"/>
    </source>
</evidence>
<feature type="compositionally biased region" description="Polar residues" evidence="5">
    <location>
        <begin position="547"/>
        <end position="560"/>
    </location>
</feature>
<sequence>MDSSNRPREGGTLPDQSSNSERTPLLAAKAPSSATPEADTTAVYVQIINDHLPWHKRPSALWLIPIYGLSSVSSGMLQSSLGLFQAGMLCREYMNNHSSNTTLAAVSYLAGQTSSSAAASGLANMMVSQAADGICETPEVLAFVAKTLALIEVIGGIASTLTIGYYASLSDKHGRLNIMILGFVASLTMLLSIVAMSFWWDQFGLPLMVLSSLVVGLLGGIGTGTTMSLAYAADCTDPAKRSLVYSYLHAGLFLGLAIGPTLGGYITDTTGTILTIVYIDLVTTIFSLLLAVFFIPESIPSKQPLHIRELFEKACPAKKDSPSSEAHAAWHSHALRALSFFKPNGRNTNLVLLAAISFLQMLAIRGTLSVVFLYTLQMFEWRALKVGFLFTVGHVVRLITLLVVLPILVHLYQKASARKQLKAHVSAEREAKKNGKQLDNNNDYDHDHDHDIHDSFKRYDSNNTIYDPNQPQSGTHSRGPTRDTLDPSTTLYTEDLTINNNLIFNPNDANVAASVQHLGEAALELATHSDDEDEGENEAFLRRHRQSSAATISSPIPNTHNAEENTKHSSGAVIRTKEQTFSDMKFDTWMIRLGFAINSITYVGYGLATKGSMFYLASALHAVSIISSPSLKSLLTSLVEPSQFGAVLGAIQVVDSIAAIFSPIVISWVYALTAKSWPQFVWYSCAAWTGICVVLAFMIRQKQFRSNLEHA</sequence>
<feature type="region of interest" description="Disordered" evidence="5">
    <location>
        <begin position="1"/>
        <end position="34"/>
    </location>
</feature>
<reference evidence="7 8" key="1">
    <citation type="submission" date="2011-02" db="EMBL/GenBank/DDBJ databases">
        <title>The Genome Sequence of Mortierella verticillata NRRL 6337.</title>
        <authorList>
            <consortium name="The Broad Institute Genome Sequencing Platform"/>
            <person name="Russ C."/>
            <person name="Cuomo C."/>
            <person name="Burger G."/>
            <person name="Gray M.W."/>
            <person name="Holland P.W.H."/>
            <person name="King N."/>
            <person name="Lang F.B.F."/>
            <person name="Roger A.J."/>
            <person name="Ruiz-Trillo I."/>
            <person name="Young S.K."/>
            <person name="Zeng Q."/>
            <person name="Gargeya S."/>
            <person name="Alvarado L."/>
            <person name="Berlin A."/>
            <person name="Chapman S.B."/>
            <person name="Chen Z."/>
            <person name="Freedman E."/>
            <person name="Gellesch M."/>
            <person name="Goldberg J."/>
            <person name="Griggs A."/>
            <person name="Gujja S."/>
            <person name="Heilman E."/>
            <person name="Heiman D."/>
            <person name="Howarth C."/>
            <person name="Mehta T."/>
            <person name="Neiman D."/>
            <person name="Pearson M."/>
            <person name="Roberts A."/>
            <person name="Saif S."/>
            <person name="Shea T."/>
            <person name="Shenoy N."/>
            <person name="Sisk P."/>
            <person name="Stolte C."/>
            <person name="Sykes S."/>
            <person name="White J."/>
            <person name="Yandava C."/>
            <person name="Haas B."/>
            <person name="Nusbaum C."/>
            <person name="Birren B."/>
        </authorList>
    </citation>
    <scope>NUCLEOTIDE SEQUENCE [LARGE SCALE GENOMIC DNA]</scope>
    <source>
        <strain evidence="7 8">NRRL 6337</strain>
    </source>
</reference>
<name>A0A086TJS3_9FUNG</name>
<dbReference type="InterPro" id="IPR011701">
    <property type="entry name" value="MFS"/>
</dbReference>
<feature type="region of interest" description="Disordered" evidence="5">
    <location>
        <begin position="547"/>
        <end position="568"/>
    </location>
</feature>
<dbReference type="Proteomes" id="UP000243308">
    <property type="component" value="Unassembled WGS sequence"/>
</dbReference>
<dbReference type="Gene3D" id="1.20.1250.20">
    <property type="entry name" value="MFS general substrate transporter like domains"/>
    <property type="match status" value="2"/>
</dbReference>
<feature type="region of interest" description="Disordered" evidence="5">
    <location>
        <begin position="424"/>
        <end position="488"/>
    </location>
</feature>
<dbReference type="AlphaFoldDB" id="A0A086TJS3"/>
<feature type="transmembrane region" description="Helical" evidence="6">
    <location>
        <begin position="589"/>
        <end position="608"/>
    </location>
</feature>
<dbReference type="EMBL" id="KN042433">
    <property type="protein sequence ID" value="KFH62200.1"/>
    <property type="molecule type" value="Genomic_DNA"/>
</dbReference>
<organism evidence="7 8">
    <name type="scientific">Podila verticillata NRRL 6337</name>
    <dbReference type="NCBI Taxonomy" id="1069443"/>
    <lineage>
        <taxon>Eukaryota</taxon>
        <taxon>Fungi</taxon>
        <taxon>Fungi incertae sedis</taxon>
        <taxon>Mucoromycota</taxon>
        <taxon>Mortierellomycotina</taxon>
        <taxon>Mortierellomycetes</taxon>
        <taxon>Mortierellales</taxon>
        <taxon>Mortierellaceae</taxon>
        <taxon>Podila</taxon>
    </lineage>
</organism>
<comment type="subcellular location">
    <subcellularLocation>
        <location evidence="1">Membrane</location>
        <topology evidence="1">Multi-pass membrane protein</topology>
    </subcellularLocation>
</comment>
<keyword evidence="8" id="KW-1185">Reference proteome</keyword>
<feature type="transmembrane region" description="Helical" evidence="6">
    <location>
        <begin position="244"/>
        <end position="266"/>
    </location>
</feature>
<proteinExistence type="predicted"/>